<name>A0A2G8K7E4_STIJA</name>
<feature type="transmembrane region" description="Helical" evidence="2">
    <location>
        <begin position="513"/>
        <end position="534"/>
    </location>
</feature>
<dbReference type="InterPro" id="IPR052728">
    <property type="entry name" value="O2_lipid_transport_reg"/>
</dbReference>
<reference evidence="4 5" key="1">
    <citation type="journal article" date="2017" name="PLoS Biol.">
        <title>The sea cucumber genome provides insights into morphological evolution and visceral regeneration.</title>
        <authorList>
            <person name="Zhang X."/>
            <person name="Sun L."/>
            <person name="Yuan J."/>
            <person name="Sun Y."/>
            <person name="Gao Y."/>
            <person name="Zhang L."/>
            <person name="Li S."/>
            <person name="Dai H."/>
            <person name="Hamel J.F."/>
            <person name="Liu C."/>
            <person name="Yu Y."/>
            <person name="Liu S."/>
            <person name="Lin W."/>
            <person name="Guo K."/>
            <person name="Jin S."/>
            <person name="Xu P."/>
            <person name="Storey K.B."/>
            <person name="Huan P."/>
            <person name="Zhang T."/>
            <person name="Zhou Y."/>
            <person name="Zhang J."/>
            <person name="Lin C."/>
            <person name="Li X."/>
            <person name="Xing L."/>
            <person name="Huo D."/>
            <person name="Sun M."/>
            <person name="Wang L."/>
            <person name="Mercier A."/>
            <person name="Li F."/>
            <person name="Yang H."/>
            <person name="Xiang J."/>
        </authorList>
    </citation>
    <scope>NUCLEOTIDE SEQUENCE [LARGE SCALE GENOMIC DNA]</scope>
    <source>
        <strain evidence="4">Shaxun</strain>
        <tissue evidence="4">Muscle</tissue>
    </source>
</reference>
<evidence type="ECO:0000256" key="1">
    <source>
        <dbReference type="SAM" id="MobiDB-lite"/>
    </source>
</evidence>
<keyword evidence="2" id="KW-0812">Transmembrane</keyword>
<comment type="caution">
    <text evidence="4">The sequence shown here is derived from an EMBL/GenBank/DDBJ whole genome shotgun (WGS) entry which is preliminary data.</text>
</comment>
<feature type="transmembrane region" description="Helical" evidence="2">
    <location>
        <begin position="730"/>
        <end position="753"/>
    </location>
</feature>
<feature type="region of interest" description="Disordered" evidence="1">
    <location>
        <begin position="281"/>
        <end position="303"/>
    </location>
</feature>
<dbReference type="Pfam" id="PF01757">
    <property type="entry name" value="Acyl_transf_3"/>
    <property type="match status" value="1"/>
</dbReference>
<gene>
    <name evidence="4" type="ORF">BSL78_19203</name>
</gene>
<feature type="domain" description="Nose resistant-to-fluoxetine protein N-terminal" evidence="3">
    <location>
        <begin position="114"/>
        <end position="232"/>
    </location>
</feature>
<dbReference type="InterPro" id="IPR002656">
    <property type="entry name" value="Acyl_transf_3_dom"/>
</dbReference>
<feature type="transmembrane region" description="Helical" evidence="2">
    <location>
        <begin position="237"/>
        <end position="261"/>
    </location>
</feature>
<feature type="transmembrane region" description="Helical" evidence="2">
    <location>
        <begin position="586"/>
        <end position="610"/>
    </location>
</feature>
<feature type="transmembrane region" description="Helical" evidence="2">
    <location>
        <begin position="665"/>
        <end position="686"/>
    </location>
</feature>
<feature type="transmembrane region" description="Helical" evidence="2">
    <location>
        <begin position="698"/>
        <end position="718"/>
    </location>
</feature>
<sequence length="772" mass="86583">MACFPKVIIPVATETDQAAAADFQLYRLVVMAILQHCRFHPLLCFVLGFFVIGSTSAQDNTSFLLITGNEFSVVMFDDVTQLDLIQAALGGLGDDDESTGSSGGVLGNLTDLVSDTCLQDTALFLTDLLEYKKYALQMRASSARPIDLVDLEFTHRGVYYGDFELCDGVKVGRYTGAPIDADPRVMNVPVVGSELLFGVCCPQSCNDDELTQIVTELIKEFGRSEAVSFSSTSQIPWNAGVIISLFLIGLFLALMVAGTFYDLNVFGRWYIQADSADGEIASSPKPNVENGTATTEGAFGDEKESTGDIELEGAVNDISGRNVVTRRVERGRSSKALLAFSLATNAPAVLSLKRPESSMGALDGIRVLSMIWIIWHHVKVMLEFTLENRKYFTEKSMRRIMLRLSTEGHLGVDSFFVLSALLVTYLTLCKIRSNGGRIRWWRFYLNRYLRLTPVYAFCIIMYVSFSHWLGRGYLKNRSYDYEASRCRQYVWSNLLYINNCIPDPFVLSACLGWTWYLADDMQMFVVTPLFFYFLSRAGKEKIGVGIVIGVAVVSMFITMTCAAFFGQPLGNAYQPYNHIYQPGVEYLIYSNVLTRIQSYMVGVFCGYILYKYKGHPVKIPKAWNTVGWSLSITVAFICVFALGFSSYENPLPAWFAAVWHGCHRFLFSCTVGWIAFACVTGNGGPIGKFLSWEVWLPLSRVSYCVYLFHPVVMLHYVLTSNDQLHWNTYTSVYMFLSFFVATYTVSLAVSLLVEVPLLKMTKLLLDQRPRTQ</sequence>
<dbReference type="Proteomes" id="UP000230750">
    <property type="component" value="Unassembled WGS sequence"/>
</dbReference>
<keyword evidence="5" id="KW-1185">Reference proteome</keyword>
<dbReference type="AlphaFoldDB" id="A0A2G8K7E4"/>
<accession>A0A2G8K7E4</accession>
<dbReference type="PANTHER" id="PTHR11161">
    <property type="entry name" value="O-ACYLTRANSFERASE"/>
    <property type="match status" value="1"/>
</dbReference>
<dbReference type="EMBL" id="MRZV01000813">
    <property type="protein sequence ID" value="PIK43938.1"/>
    <property type="molecule type" value="Genomic_DNA"/>
</dbReference>
<protein>
    <submittedName>
        <fullName evidence="4">Putative nose resistant to fluoxetine protein 6-like</fullName>
    </submittedName>
</protein>
<feature type="transmembrane region" description="Helical" evidence="2">
    <location>
        <begin position="622"/>
        <end position="645"/>
    </location>
</feature>
<dbReference type="OrthoDB" id="207378at2759"/>
<keyword evidence="2" id="KW-1133">Transmembrane helix</keyword>
<proteinExistence type="predicted"/>
<feature type="transmembrane region" description="Helical" evidence="2">
    <location>
        <begin position="448"/>
        <end position="469"/>
    </location>
</feature>
<keyword evidence="2" id="KW-0472">Membrane</keyword>
<feature type="transmembrane region" description="Helical" evidence="2">
    <location>
        <begin position="410"/>
        <end position="428"/>
    </location>
</feature>
<evidence type="ECO:0000313" key="4">
    <source>
        <dbReference type="EMBL" id="PIK43938.1"/>
    </source>
</evidence>
<feature type="transmembrane region" description="Helical" evidence="2">
    <location>
        <begin position="546"/>
        <end position="566"/>
    </location>
</feature>
<dbReference type="GO" id="GO:0016747">
    <property type="term" value="F:acyltransferase activity, transferring groups other than amino-acyl groups"/>
    <property type="evidence" value="ECO:0007669"/>
    <property type="project" value="InterPro"/>
</dbReference>
<evidence type="ECO:0000313" key="5">
    <source>
        <dbReference type="Proteomes" id="UP000230750"/>
    </source>
</evidence>
<evidence type="ECO:0000259" key="3">
    <source>
        <dbReference type="SMART" id="SM00703"/>
    </source>
</evidence>
<organism evidence="4 5">
    <name type="scientific">Stichopus japonicus</name>
    <name type="common">Sea cucumber</name>
    <dbReference type="NCBI Taxonomy" id="307972"/>
    <lineage>
        <taxon>Eukaryota</taxon>
        <taxon>Metazoa</taxon>
        <taxon>Echinodermata</taxon>
        <taxon>Eleutherozoa</taxon>
        <taxon>Echinozoa</taxon>
        <taxon>Holothuroidea</taxon>
        <taxon>Aspidochirotacea</taxon>
        <taxon>Aspidochirotida</taxon>
        <taxon>Stichopodidae</taxon>
        <taxon>Apostichopus</taxon>
    </lineage>
</organism>
<dbReference type="SMART" id="SM00703">
    <property type="entry name" value="NRF"/>
    <property type="match status" value="1"/>
</dbReference>
<dbReference type="InterPro" id="IPR006621">
    <property type="entry name" value="Nose-resist-to-fluoxetine_N"/>
</dbReference>
<evidence type="ECO:0000256" key="2">
    <source>
        <dbReference type="SAM" id="Phobius"/>
    </source>
</evidence>
<dbReference type="PANTHER" id="PTHR11161:SF0">
    <property type="entry name" value="O-ACYLTRANSFERASE LIKE PROTEIN"/>
    <property type="match status" value="1"/>
</dbReference>